<feature type="chain" id="PRO_5046556962" description="Lipoprotein" evidence="1">
    <location>
        <begin position="19"/>
        <end position="118"/>
    </location>
</feature>
<protein>
    <recommendedName>
        <fullName evidence="4">Lipoprotein</fullName>
    </recommendedName>
</protein>
<keyword evidence="3" id="KW-1185">Reference proteome</keyword>
<dbReference type="Proteomes" id="UP001596152">
    <property type="component" value="Unassembled WGS sequence"/>
</dbReference>
<dbReference type="RefSeq" id="WP_374037425.1">
    <property type="nucleotide sequence ID" value="NZ_CP169082.1"/>
</dbReference>
<dbReference type="PROSITE" id="PS51257">
    <property type="entry name" value="PROKAR_LIPOPROTEIN"/>
    <property type="match status" value="1"/>
</dbReference>
<keyword evidence="1" id="KW-0732">Signal</keyword>
<comment type="caution">
    <text evidence="2">The sequence shown here is derived from an EMBL/GenBank/DDBJ whole genome shotgun (WGS) entry which is preliminary data.</text>
</comment>
<evidence type="ECO:0000256" key="1">
    <source>
        <dbReference type="SAM" id="SignalP"/>
    </source>
</evidence>
<sequence>MKTILRGALALTSLVALSACGSDLITGGPLIRPGEPLGQIQVVNTSVDPLDAVLLSDCSASTYGLNRLPRGTSIRPGGAYSFTVSAGCWDVMAGTIGYGDGKQRIQVPAGSIQQVRVR</sequence>
<evidence type="ECO:0000313" key="2">
    <source>
        <dbReference type="EMBL" id="MFC5344027.1"/>
    </source>
</evidence>
<proteinExistence type="predicted"/>
<organism evidence="2 3">
    <name type="scientific">Brevundimonas staleyi</name>
    <dbReference type="NCBI Taxonomy" id="74326"/>
    <lineage>
        <taxon>Bacteria</taxon>
        <taxon>Pseudomonadati</taxon>
        <taxon>Pseudomonadota</taxon>
        <taxon>Alphaproteobacteria</taxon>
        <taxon>Caulobacterales</taxon>
        <taxon>Caulobacteraceae</taxon>
        <taxon>Brevundimonas</taxon>
    </lineage>
</organism>
<name>A0ABW0FTM8_9CAUL</name>
<feature type="signal peptide" evidence="1">
    <location>
        <begin position="1"/>
        <end position="18"/>
    </location>
</feature>
<evidence type="ECO:0008006" key="4">
    <source>
        <dbReference type="Google" id="ProtNLM"/>
    </source>
</evidence>
<reference evidence="3" key="1">
    <citation type="journal article" date="2019" name="Int. J. Syst. Evol. Microbiol.">
        <title>The Global Catalogue of Microorganisms (GCM) 10K type strain sequencing project: providing services to taxonomists for standard genome sequencing and annotation.</title>
        <authorList>
            <consortium name="The Broad Institute Genomics Platform"/>
            <consortium name="The Broad Institute Genome Sequencing Center for Infectious Disease"/>
            <person name="Wu L."/>
            <person name="Ma J."/>
        </authorList>
    </citation>
    <scope>NUCLEOTIDE SEQUENCE [LARGE SCALE GENOMIC DNA]</scope>
    <source>
        <strain evidence="3">JCM 12125</strain>
    </source>
</reference>
<dbReference type="EMBL" id="JBHSLF010000018">
    <property type="protein sequence ID" value="MFC5344027.1"/>
    <property type="molecule type" value="Genomic_DNA"/>
</dbReference>
<evidence type="ECO:0000313" key="3">
    <source>
        <dbReference type="Proteomes" id="UP001596152"/>
    </source>
</evidence>
<gene>
    <name evidence="2" type="ORF">ACFPIE_08890</name>
</gene>
<accession>A0ABW0FTM8</accession>